<dbReference type="Gene3D" id="1.10.630.10">
    <property type="entry name" value="Cytochrome P450"/>
    <property type="match status" value="1"/>
</dbReference>
<evidence type="ECO:0000256" key="8">
    <source>
        <dbReference type="ARBA" id="ARBA00023033"/>
    </source>
</evidence>
<evidence type="ECO:0000313" key="12">
    <source>
        <dbReference type="Proteomes" id="UP001050691"/>
    </source>
</evidence>
<dbReference type="GO" id="GO:0016705">
    <property type="term" value="F:oxidoreductase activity, acting on paired donors, with incorporation or reduction of molecular oxygen"/>
    <property type="evidence" value="ECO:0007669"/>
    <property type="project" value="InterPro"/>
</dbReference>
<sequence>MSPSTTAYTALAGVVLYFVSCWWKNRIPRGLKHPPGPPGHFLIGNLLDLPRSEEWLTFNRWSHEYGDLFYLSMPGASLLFVNSYELAKELFDKRGSIYSDRYQSTVMNEFLKLDWTIVLQQYGEKWRRDRTYFHQFFNQTAVETYQEVHIKHTKVLLKRLYQSPEDYRRHLRCNVGGSVLEVTYGIEATSEEDPLLVLSETTIQRVTEAGIPGTYLVDIFPILKHIPSWLPGAKFRRELNQLGTQVTEMLNKPVEIAKASLKNGDARPSVISALIENFENDSDRPADYEDIIKHITGVVYIAAIDTTNGLLSHFIYTMLLHPEVQKRAQEELDEVVGSGASPSFEDFERLKYTRAVFQELLRWNAVLHIGVPHILNVDDIINGYFIPKGTIVFGNTWSLLRSQSVYGHDAEKFKPERFLDEPMPPPDFAFGYGRRECPGRYFAQNGVFIAMTNILHLFDILPFEGENGLELPPKNHFESGILLYA</sequence>
<dbReference type="InterPro" id="IPR017972">
    <property type="entry name" value="Cyt_P450_CS"/>
</dbReference>
<keyword evidence="5 9" id="KW-0479">Metal-binding</keyword>
<dbReference type="AlphaFoldDB" id="A0AAV5A8V3"/>
<accession>A0AAV5A8V3</accession>
<organism evidence="11 12">
    <name type="scientific">Clathrus columnatus</name>
    <dbReference type="NCBI Taxonomy" id="1419009"/>
    <lineage>
        <taxon>Eukaryota</taxon>
        <taxon>Fungi</taxon>
        <taxon>Dikarya</taxon>
        <taxon>Basidiomycota</taxon>
        <taxon>Agaricomycotina</taxon>
        <taxon>Agaricomycetes</taxon>
        <taxon>Phallomycetidae</taxon>
        <taxon>Phallales</taxon>
        <taxon>Clathraceae</taxon>
        <taxon>Clathrus</taxon>
    </lineage>
</organism>
<evidence type="ECO:0000313" key="11">
    <source>
        <dbReference type="EMBL" id="GJJ11057.1"/>
    </source>
</evidence>
<reference evidence="11" key="1">
    <citation type="submission" date="2021-10" db="EMBL/GenBank/DDBJ databases">
        <title>De novo Genome Assembly of Clathrus columnatus (Basidiomycota, Fungi) Using Illumina and Nanopore Sequence Data.</title>
        <authorList>
            <person name="Ogiso-Tanaka E."/>
            <person name="Itagaki H."/>
            <person name="Hosoya T."/>
            <person name="Hosaka K."/>
        </authorList>
    </citation>
    <scope>NUCLEOTIDE SEQUENCE</scope>
    <source>
        <strain evidence="11">MO-923</strain>
    </source>
</reference>
<dbReference type="GO" id="GO:0004497">
    <property type="term" value="F:monooxygenase activity"/>
    <property type="evidence" value="ECO:0007669"/>
    <property type="project" value="UniProtKB-KW"/>
</dbReference>
<evidence type="ECO:0000256" key="2">
    <source>
        <dbReference type="ARBA" id="ARBA00005179"/>
    </source>
</evidence>
<keyword evidence="7 9" id="KW-0408">Iron</keyword>
<dbReference type="CDD" id="cd11065">
    <property type="entry name" value="CYP64-like"/>
    <property type="match status" value="1"/>
</dbReference>
<comment type="similarity">
    <text evidence="3 10">Belongs to the cytochrome P450 family.</text>
</comment>
<keyword evidence="12" id="KW-1185">Reference proteome</keyword>
<evidence type="ECO:0000256" key="7">
    <source>
        <dbReference type="ARBA" id="ARBA00023004"/>
    </source>
</evidence>
<comment type="caution">
    <text evidence="11">The sequence shown here is derived from an EMBL/GenBank/DDBJ whole genome shotgun (WGS) entry which is preliminary data.</text>
</comment>
<dbReference type="InterPro" id="IPR036396">
    <property type="entry name" value="Cyt_P450_sf"/>
</dbReference>
<dbReference type="Pfam" id="PF00067">
    <property type="entry name" value="p450"/>
    <property type="match status" value="1"/>
</dbReference>
<dbReference type="InterPro" id="IPR001128">
    <property type="entry name" value="Cyt_P450"/>
</dbReference>
<evidence type="ECO:0008006" key="13">
    <source>
        <dbReference type="Google" id="ProtNLM"/>
    </source>
</evidence>
<dbReference type="PRINTS" id="PR00463">
    <property type="entry name" value="EP450I"/>
</dbReference>
<comment type="cofactor">
    <cofactor evidence="1 9">
        <name>heme</name>
        <dbReference type="ChEBI" id="CHEBI:30413"/>
    </cofactor>
</comment>
<dbReference type="PROSITE" id="PS00086">
    <property type="entry name" value="CYTOCHROME_P450"/>
    <property type="match status" value="1"/>
</dbReference>
<evidence type="ECO:0000256" key="1">
    <source>
        <dbReference type="ARBA" id="ARBA00001971"/>
    </source>
</evidence>
<evidence type="ECO:0000256" key="5">
    <source>
        <dbReference type="ARBA" id="ARBA00022723"/>
    </source>
</evidence>
<evidence type="ECO:0000256" key="3">
    <source>
        <dbReference type="ARBA" id="ARBA00010617"/>
    </source>
</evidence>
<name>A0AAV5A8V3_9AGAM</name>
<keyword evidence="6 10" id="KW-0560">Oxidoreductase</keyword>
<evidence type="ECO:0000256" key="10">
    <source>
        <dbReference type="RuleBase" id="RU000461"/>
    </source>
</evidence>
<keyword evidence="8 10" id="KW-0503">Monooxygenase</keyword>
<protein>
    <recommendedName>
        <fullName evidence="13">Cytochrome P450</fullName>
    </recommendedName>
</protein>
<evidence type="ECO:0000256" key="9">
    <source>
        <dbReference type="PIRSR" id="PIRSR602401-1"/>
    </source>
</evidence>
<keyword evidence="4 9" id="KW-0349">Heme</keyword>
<comment type="pathway">
    <text evidence="2">Secondary metabolite biosynthesis.</text>
</comment>
<evidence type="ECO:0000256" key="6">
    <source>
        <dbReference type="ARBA" id="ARBA00023002"/>
    </source>
</evidence>
<dbReference type="InterPro" id="IPR050364">
    <property type="entry name" value="Cytochrome_P450_fung"/>
</dbReference>
<dbReference type="SUPFAM" id="SSF48264">
    <property type="entry name" value="Cytochrome P450"/>
    <property type="match status" value="1"/>
</dbReference>
<evidence type="ECO:0000256" key="4">
    <source>
        <dbReference type="ARBA" id="ARBA00022617"/>
    </source>
</evidence>
<gene>
    <name evidence="11" type="ORF">Clacol_005288</name>
</gene>
<dbReference type="PANTHER" id="PTHR46300">
    <property type="entry name" value="P450, PUTATIVE (EUROFUNG)-RELATED-RELATED"/>
    <property type="match status" value="1"/>
</dbReference>
<dbReference type="EMBL" id="BPWL01000006">
    <property type="protein sequence ID" value="GJJ11057.1"/>
    <property type="molecule type" value="Genomic_DNA"/>
</dbReference>
<dbReference type="Proteomes" id="UP001050691">
    <property type="component" value="Unassembled WGS sequence"/>
</dbReference>
<feature type="binding site" description="axial binding residue" evidence="9">
    <location>
        <position position="437"/>
    </location>
    <ligand>
        <name>heme</name>
        <dbReference type="ChEBI" id="CHEBI:30413"/>
    </ligand>
    <ligandPart>
        <name>Fe</name>
        <dbReference type="ChEBI" id="CHEBI:18248"/>
    </ligandPart>
</feature>
<dbReference type="GO" id="GO:0005506">
    <property type="term" value="F:iron ion binding"/>
    <property type="evidence" value="ECO:0007669"/>
    <property type="project" value="InterPro"/>
</dbReference>
<dbReference type="GO" id="GO:0020037">
    <property type="term" value="F:heme binding"/>
    <property type="evidence" value="ECO:0007669"/>
    <property type="project" value="InterPro"/>
</dbReference>
<proteinExistence type="inferred from homology"/>
<dbReference type="InterPro" id="IPR002401">
    <property type="entry name" value="Cyt_P450_E_grp-I"/>
</dbReference>
<dbReference type="PANTHER" id="PTHR46300:SF7">
    <property type="entry name" value="P450, PUTATIVE (EUROFUNG)-RELATED"/>
    <property type="match status" value="1"/>
</dbReference>